<reference evidence="4 5" key="1">
    <citation type="submission" date="2011-02" db="EMBL/GenBank/DDBJ databases">
        <authorList>
            <person name="Muzny D."/>
            <person name="Qin X."/>
            <person name="Buhay C."/>
            <person name="Dugan-Rocha S."/>
            <person name="Ding Y."/>
            <person name="Chen G."/>
            <person name="Hawes A."/>
            <person name="Holder M."/>
            <person name="Jhangiani S."/>
            <person name="Johnson A."/>
            <person name="Khan Z."/>
            <person name="Li Z."/>
            <person name="Liu W."/>
            <person name="Liu X."/>
            <person name="Perez L."/>
            <person name="Shen H."/>
            <person name="Wang Q."/>
            <person name="Watt J."/>
            <person name="Xi L."/>
            <person name="Xin Y."/>
            <person name="Zhou J."/>
            <person name="Deng J."/>
            <person name="Jiang H."/>
            <person name="Liu Y."/>
            <person name="Qu J."/>
            <person name="Song X.-Z."/>
            <person name="Zhang L."/>
            <person name="Villasana D."/>
            <person name="Johnson A."/>
            <person name="Liu J."/>
            <person name="Liyanage D."/>
            <person name="Lorensuhewa L."/>
            <person name="Robinson T."/>
            <person name="Song A."/>
            <person name="Song B.-B."/>
            <person name="Dinh H."/>
            <person name="Thornton R."/>
            <person name="Coyle M."/>
            <person name="Francisco L."/>
            <person name="Jackson L."/>
            <person name="Javaid M."/>
            <person name="Korchina V."/>
            <person name="Kovar C."/>
            <person name="Mata R."/>
            <person name="Mathew T."/>
            <person name="Ngo R."/>
            <person name="Nguyen L."/>
            <person name="Nguyen N."/>
            <person name="Okwuonu G."/>
            <person name="Ongeri F."/>
            <person name="Pham C."/>
            <person name="Simmons D."/>
            <person name="Wilczek-Boney K."/>
            <person name="Hale W."/>
            <person name="Jakkamsetti A."/>
            <person name="Pham P."/>
            <person name="Ruth R."/>
            <person name="San Lucas F."/>
            <person name="Warren J."/>
            <person name="Zhang J."/>
            <person name="Zhao Z."/>
            <person name="Zhou C."/>
            <person name="Zhu D."/>
            <person name="Lee S."/>
            <person name="Bess C."/>
            <person name="Blankenburg K."/>
            <person name="Forbes L."/>
            <person name="Fu Q."/>
            <person name="Gubbala S."/>
            <person name="Hirani K."/>
            <person name="Jayaseelan J.C."/>
            <person name="Lara F."/>
            <person name="Munidasa M."/>
            <person name="Palculict T."/>
            <person name="Patil S."/>
            <person name="Pu L.-L."/>
            <person name="Saada N."/>
            <person name="Tang L."/>
            <person name="Weissenberger G."/>
            <person name="Zhu Y."/>
            <person name="Hemphill L."/>
            <person name="Shang Y."/>
            <person name="Youmans B."/>
            <person name="Ayvaz T."/>
            <person name="Ross M."/>
            <person name="Santibanez J."/>
            <person name="Aqrawi P."/>
            <person name="Gross S."/>
            <person name="Joshi V."/>
            <person name="Fowler G."/>
            <person name="Nazareth L."/>
            <person name="Reid J."/>
            <person name="Worley K."/>
            <person name="Petrosino J."/>
            <person name="Highlander S."/>
            <person name="Gibbs R."/>
        </authorList>
    </citation>
    <scope>NUCLEOTIDE SEQUENCE [LARGE SCALE GENOMIC DNA]</scope>
    <source>
        <strain evidence="4 5">DSM 15829</strain>
    </source>
</reference>
<dbReference type="GO" id="GO:0005829">
    <property type="term" value="C:cytosol"/>
    <property type="evidence" value="ECO:0007669"/>
    <property type="project" value="TreeGrafter"/>
</dbReference>
<dbReference type="Proteomes" id="UP000005947">
    <property type="component" value="Unassembled WGS sequence"/>
</dbReference>
<dbReference type="GO" id="GO:0008831">
    <property type="term" value="F:dTDP-4-dehydrorhamnose reductase activity"/>
    <property type="evidence" value="ECO:0007669"/>
    <property type="project" value="UniProtKB-EC"/>
</dbReference>
<dbReference type="EC" id="1.1.1.133" evidence="2"/>
<dbReference type="InterPro" id="IPR005913">
    <property type="entry name" value="dTDP_dehydrorham_reduct"/>
</dbReference>
<comment type="pathway">
    <text evidence="2">Carbohydrate biosynthesis; dTDP-L-rhamnose biosynthesis.</text>
</comment>
<gene>
    <name evidence="4" type="primary">rfbD</name>
    <name evidence="4" type="ORF">HMPREF0091_10781</name>
</gene>
<dbReference type="SUPFAM" id="SSF51735">
    <property type="entry name" value="NAD(P)-binding Rossmann-fold domains"/>
    <property type="match status" value="1"/>
</dbReference>
<dbReference type="Gene3D" id="3.40.50.720">
    <property type="entry name" value="NAD(P)-binding Rossmann-like Domain"/>
    <property type="match status" value="1"/>
</dbReference>
<protein>
    <recommendedName>
        <fullName evidence="2">dTDP-4-dehydrorhamnose reductase</fullName>
        <ecNumber evidence="2">1.1.1.133</ecNumber>
    </recommendedName>
</protein>
<evidence type="ECO:0000313" key="4">
    <source>
        <dbReference type="EMBL" id="EGF23834.1"/>
    </source>
</evidence>
<organism evidence="4 5">
    <name type="scientific">Fannyhessea vaginae DSM 15829</name>
    <dbReference type="NCBI Taxonomy" id="525256"/>
    <lineage>
        <taxon>Bacteria</taxon>
        <taxon>Bacillati</taxon>
        <taxon>Actinomycetota</taxon>
        <taxon>Coriobacteriia</taxon>
        <taxon>Coriobacteriales</taxon>
        <taxon>Atopobiaceae</taxon>
        <taxon>Fannyhessea</taxon>
    </lineage>
</organism>
<sequence length="309" mass="33956">MKPLHILITGSHGQLGCELQRLLSTLQAEIGPVPSEYANAHVDYADLEDLDISDYEAVRAYIADRDPYDLVINGAAMTNVDGCEQHEAAAFSANAQGPLNLARICAEQGAKLVQVSTDYVFSGTEARPRTEDDYPCPISAYGRTKLAGEALVLAQNPKSFVVRTAWLYGYVGKNFVQTMIGLGKTHDQISVVCDQMGNPTSANDLAYEILRIAQTQSYGIYHVTNEGTCSWFDFASAIMKHAQLACKVVACTSQEYKRMNPQAAQRPCYSSLENAHLAQTIGNEMRPWSDALASYFEHIEYVQSSLNAH</sequence>
<dbReference type="Pfam" id="PF04321">
    <property type="entry name" value="RmlD_sub_bind"/>
    <property type="match status" value="1"/>
</dbReference>
<proteinExistence type="inferred from homology"/>
<dbReference type="PANTHER" id="PTHR10491">
    <property type="entry name" value="DTDP-4-DEHYDRORHAMNOSE REDUCTASE"/>
    <property type="match status" value="1"/>
</dbReference>
<dbReference type="InterPro" id="IPR029903">
    <property type="entry name" value="RmlD-like-bd"/>
</dbReference>
<dbReference type="PANTHER" id="PTHR10491:SF4">
    <property type="entry name" value="METHIONINE ADENOSYLTRANSFERASE 2 SUBUNIT BETA"/>
    <property type="match status" value="1"/>
</dbReference>
<dbReference type="InterPro" id="IPR036291">
    <property type="entry name" value="NAD(P)-bd_dom_sf"/>
</dbReference>
<keyword evidence="2 4" id="KW-0560">Oxidoreductase</keyword>
<dbReference type="EMBL" id="ACGK02000001">
    <property type="protein sequence ID" value="EGF23834.1"/>
    <property type="molecule type" value="Genomic_DNA"/>
</dbReference>
<keyword evidence="2" id="KW-0521">NADP</keyword>
<name>F1T5A3_9ACTN</name>
<dbReference type="eggNOG" id="COG1091">
    <property type="taxonomic scope" value="Bacteria"/>
</dbReference>
<dbReference type="RefSeq" id="WP_006302963.1">
    <property type="nucleotide sequence ID" value="NZ_ACGK02000001.1"/>
</dbReference>
<dbReference type="GO" id="GO:0019305">
    <property type="term" value="P:dTDP-rhamnose biosynthetic process"/>
    <property type="evidence" value="ECO:0007669"/>
    <property type="project" value="UniProtKB-UniPathway"/>
</dbReference>
<evidence type="ECO:0000313" key="5">
    <source>
        <dbReference type="Proteomes" id="UP000005947"/>
    </source>
</evidence>
<dbReference type="NCBIfam" id="TIGR01214">
    <property type="entry name" value="rmlD"/>
    <property type="match status" value="1"/>
</dbReference>
<dbReference type="CDD" id="cd05254">
    <property type="entry name" value="dTDP_HR_like_SDR_e"/>
    <property type="match status" value="1"/>
</dbReference>
<dbReference type="GeneID" id="93210385"/>
<evidence type="ECO:0000256" key="2">
    <source>
        <dbReference type="RuleBase" id="RU364082"/>
    </source>
</evidence>
<comment type="function">
    <text evidence="2">Catalyzes the reduction of dTDP-6-deoxy-L-lyxo-4-hexulose to yield dTDP-L-rhamnose.</text>
</comment>
<keyword evidence="5" id="KW-1185">Reference proteome</keyword>
<dbReference type="AlphaFoldDB" id="F1T5A3"/>
<dbReference type="UniPathway" id="UPA00124"/>
<evidence type="ECO:0000256" key="1">
    <source>
        <dbReference type="ARBA" id="ARBA00010944"/>
    </source>
</evidence>
<comment type="caution">
    <text evidence="4">The sequence shown here is derived from an EMBL/GenBank/DDBJ whole genome shotgun (WGS) entry which is preliminary data.</text>
</comment>
<dbReference type="OrthoDB" id="9803892at2"/>
<feature type="domain" description="RmlD-like substrate binding" evidence="3">
    <location>
        <begin position="5"/>
        <end position="299"/>
    </location>
</feature>
<evidence type="ECO:0000259" key="3">
    <source>
        <dbReference type="Pfam" id="PF04321"/>
    </source>
</evidence>
<comment type="similarity">
    <text evidence="1 2">Belongs to the dTDP-4-dehydrorhamnose reductase family.</text>
</comment>
<dbReference type="Gene3D" id="3.90.25.10">
    <property type="entry name" value="UDP-galactose 4-epimerase, domain 1"/>
    <property type="match status" value="1"/>
</dbReference>
<accession>F1T5A3</accession>